<reference evidence="1" key="1">
    <citation type="submission" date="2022-11" db="EMBL/GenBank/DDBJ databases">
        <title>Marilongibacter aestuarii gen. nov., sp. nov., isolated from tidal flat sediment.</title>
        <authorList>
            <person name="Jiayan W."/>
        </authorList>
    </citation>
    <scope>NUCLEOTIDE SEQUENCE</scope>
    <source>
        <strain evidence="1">Z1-6</strain>
    </source>
</reference>
<organism evidence="1 2">
    <name type="scientific">Draconibacterium aestuarii</name>
    <dbReference type="NCBI Taxonomy" id="2998507"/>
    <lineage>
        <taxon>Bacteria</taxon>
        <taxon>Pseudomonadati</taxon>
        <taxon>Bacteroidota</taxon>
        <taxon>Bacteroidia</taxon>
        <taxon>Marinilabiliales</taxon>
        <taxon>Prolixibacteraceae</taxon>
        <taxon>Draconibacterium</taxon>
    </lineage>
</organism>
<keyword evidence="2" id="KW-1185">Reference proteome</keyword>
<comment type="caution">
    <text evidence="1">The sequence shown here is derived from an EMBL/GenBank/DDBJ whole genome shotgun (WGS) entry which is preliminary data.</text>
</comment>
<dbReference type="RefSeq" id="WP_343335055.1">
    <property type="nucleotide sequence ID" value="NZ_JAPOHD010000062.1"/>
</dbReference>
<evidence type="ECO:0000313" key="1">
    <source>
        <dbReference type="EMBL" id="MCY1722730.1"/>
    </source>
</evidence>
<dbReference type="AlphaFoldDB" id="A0A9X3J9F6"/>
<evidence type="ECO:0000313" key="2">
    <source>
        <dbReference type="Proteomes" id="UP001145087"/>
    </source>
</evidence>
<name>A0A9X3J9F6_9BACT</name>
<proteinExistence type="predicted"/>
<sequence length="123" mass="14130">MSLLTKEEVVQAVITQMKAYDEDILVETKLLENYKAPDKIAWKSTGVGFFPDLKITISAEKIMLYEVELSNKINIEKWRLFSLTARKENGDFTVVVPESMIGRVETIIAEKNFKNIKLMFVPN</sequence>
<protein>
    <submittedName>
        <fullName evidence="1">Uncharacterized protein</fullName>
    </submittedName>
</protein>
<dbReference type="Proteomes" id="UP001145087">
    <property type="component" value="Unassembled WGS sequence"/>
</dbReference>
<gene>
    <name evidence="1" type="ORF">OU798_20440</name>
</gene>
<dbReference type="EMBL" id="JAPOHD010000062">
    <property type="protein sequence ID" value="MCY1722730.1"/>
    <property type="molecule type" value="Genomic_DNA"/>
</dbReference>
<accession>A0A9X3J9F6</accession>